<dbReference type="InterPro" id="IPR013115">
    <property type="entry name" value="HisG_C"/>
</dbReference>
<dbReference type="Pfam" id="PF01634">
    <property type="entry name" value="HisG"/>
    <property type="match status" value="1"/>
</dbReference>
<dbReference type="SUPFAM" id="SSF53850">
    <property type="entry name" value="Periplasmic binding protein-like II"/>
    <property type="match status" value="1"/>
</dbReference>
<evidence type="ECO:0000256" key="10">
    <source>
        <dbReference type="ARBA" id="ARBA00022676"/>
    </source>
</evidence>
<dbReference type="EC" id="2.4.2.17" evidence="6"/>
<evidence type="ECO:0000256" key="1">
    <source>
        <dbReference type="ARBA" id="ARBA00000915"/>
    </source>
</evidence>
<dbReference type="InterPro" id="IPR013820">
    <property type="entry name" value="ATP_PRibTrfase_cat"/>
</dbReference>
<comment type="caution">
    <text evidence="20">The sequence shown here is derived from an EMBL/GenBank/DDBJ whole genome shotgun (WGS) entry which is preliminary data.</text>
</comment>
<dbReference type="PANTHER" id="PTHR21403:SF10">
    <property type="entry name" value="ATP PHOSPHORIBOSYLTRANSFERASE"/>
    <property type="match status" value="1"/>
</dbReference>
<dbReference type="GO" id="GO:0005524">
    <property type="term" value="F:ATP binding"/>
    <property type="evidence" value="ECO:0007669"/>
    <property type="project" value="UniProtKB-KW"/>
</dbReference>
<comment type="catalytic activity">
    <reaction evidence="1">
        <text>1-(5-phospho-beta-D-ribosyl)-ATP + diphosphate = 5-phospho-alpha-D-ribose 1-diphosphate + ATP</text>
        <dbReference type="Rhea" id="RHEA:18473"/>
        <dbReference type="ChEBI" id="CHEBI:30616"/>
        <dbReference type="ChEBI" id="CHEBI:33019"/>
        <dbReference type="ChEBI" id="CHEBI:58017"/>
        <dbReference type="ChEBI" id="CHEBI:73183"/>
        <dbReference type="EC" id="2.4.2.17"/>
    </reaction>
</comment>
<evidence type="ECO:0000256" key="15">
    <source>
        <dbReference type="ARBA" id="ARBA00022842"/>
    </source>
</evidence>
<feature type="non-terminal residue" evidence="20">
    <location>
        <position position="1"/>
    </location>
</feature>
<dbReference type="InterPro" id="IPR001348">
    <property type="entry name" value="ATP_PRibTrfase_HisG"/>
</dbReference>
<dbReference type="GO" id="GO:0005737">
    <property type="term" value="C:cytoplasm"/>
    <property type="evidence" value="ECO:0007669"/>
    <property type="project" value="UniProtKB-SubCell"/>
</dbReference>
<dbReference type="AlphaFoldDB" id="X1HWH2"/>
<evidence type="ECO:0000256" key="4">
    <source>
        <dbReference type="ARBA" id="ARBA00004667"/>
    </source>
</evidence>
<keyword evidence="10" id="KW-0328">Glycosyltransferase</keyword>
<comment type="subcellular location">
    <subcellularLocation>
        <location evidence="3">Cytoplasm</location>
    </subcellularLocation>
</comment>
<dbReference type="FunFam" id="3.30.70.120:FF:000002">
    <property type="entry name" value="ATP phosphoribosyltransferase"/>
    <property type="match status" value="1"/>
</dbReference>
<evidence type="ECO:0000256" key="3">
    <source>
        <dbReference type="ARBA" id="ARBA00004496"/>
    </source>
</evidence>
<comment type="cofactor">
    <cofactor evidence="2">
        <name>Mg(2+)</name>
        <dbReference type="ChEBI" id="CHEBI:18420"/>
    </cofactor>
</comment>
<comment type="pathway">
    <text evidence="4">Amino-acid biosynthesis; L-histidine biosynthesis; L-histidine from 5-phospho-alpha-D-ribose 1-diphosphate: step 1/9.</text>
</comment>
<evidence type="ECO:0000256" key="17">
    <source>
        <dbReference type="ARBA" id="ARBA00024861"/>
    </source>
</evidence>
<dbReference type="GO" id="GO:0000105">
    <property type="term" value="P:L-histidine biosynthetic process"/>
    <property type="evidence" value="ECO:0007669"/>
    <property type="project" value="UniProtKB-UniPathway"/>
</dbReference>
<feature type="domain" description="Histidine biosynthesis HisG C-terminal" evidence="19">
    <location>
        <begin position="60"/>
        <end position="132"/>
    </location>
</feature>
<dbReference type="Gene3D" id="3.40.190.10">
    <property type="entry name" value="Periplasmic binding protein-like II"/>
    <property type="match status" value="2"/>
</dbReference>
<keyword evidence="15" id="KW-0460">Magnesium</keyword>
<protein>
    <recommendedName>
        <fullName evidence="7">ATP phosphoribosyltransferase</fullName>
        <ecNumber evidence="6">2.4.2.17</ecNumber>
    </recommendedName>
</protein>
<evidence type="ECO:0000256" key="6">
    <source>
        <dbReference type="ARBA" id="ARBA00011946"/>
    </source>
</evidence>
<gene>
    <name evidence="20" type="ORF">S03H2_28633</name>
</gene>
<name>X1HWH2_9ZZZZ</name>
<organism evidence="20">
    <name type="scientific">marine sediment metagenome</name>
    <dbReference type="NCBI Taxonomy" id="412755"/>
    <lineage>
        <taxon>unclassified sequences</taxon>
        <taxon>metagenomes</taxon>
        <taxon>ecological metagenomes</taxon>
    </lineage>
</organism>
<keyword evidence="14" id="KW-0067">ATP-binding</keyword>
<dbReference type="InterPro" id="IPR011322">
    <property type="entry name" value="N-reg_PII-like_a/b"/>
</dbReference>
<dbReference type="PANTHER" id="PTHR21403">
    <property type="entry name" value="ATP PHOSPHORIBOSYLTRANSFERASE ATP-PRTASE"/>
    <property type="match status" value="1"/>
</dbReference>
<evidence type="ECO:0000256" key="13">
    <source>
        <dbReference type="ARBA" id="ARBA00022741"/>
    </source>
</evidence>
<evidence type="ECO:0000256" key="7">
    <source>
        <dbReference type="ARBA" id="ARBA00020998"/>
    </source>
</evidence>
<dbReference type="InterPro" id="IPR015867">
    <property type="entry name" value="N-reg_PII/ATP_PRibTrfase_C"/>
</dbReference>
<evidence type="ECO:0000256" key="14">
    <source>
        <dbReference type="ARBA" id="ARBA00022840"/>
    </source>
</evidence>
<evidence type="ECO:0000256" key="8">
    <source>
        <dbReference type="ARBA" id="ARBA00022490"/>
    </source>
</evidence>
<dbReference type="GO" id="GO:0000287">
    <property type="term" value="F:magnesium ion binding"/>
    <property type="evidence" value="ECO:0007669"/>
    <property type="project" value="InterPro"/>
</dbReference>
<reference evidence="20" key="1">
    <citation type="journal article" date="2014" name="Front. Microbiol.">
        <title>High frequency of phylogenetically diverse reductive dehalogenase-homologous genes in deep subseafloor sedimentary metagenomes.</title>
        <authorList>
            <person name="Kawai M."/>
            <person name="Futagami T."/>
            <person name="Toyoda A."/>
            <person name="Takaki Y."/>
            <person name="Nishi S."/>
            <person name="Hori S."/>
            <person name="Arai W."/>
            <person name="Tsubouchi T."/>
            <person name="Morono Y."/>
            <person name="Uchiyama I."/>
            <person name="Ito T."/>
            <person name="Fujiyama A."/>
            <person name="Inagaki F."/>
            <person name="Takami H."/>
        </authorList>
    </citation>
    <scope>NUCLEOTIDE SEQUENCE</scope>
    <source>
        <strain evidence="20">Expedition CK06-06</strain>
    </source>
</reference>
<keyword evidence="9" id="KW-0028">Amino-acid biosynthesis</keyword>
<evidence type="ECO:0000256" key="2">
    <source>
        <dbReference type="ARBA" id="ARBA00001946"/>
    </source>
</evidence>
<keyword evidence="11" id="KW-0808">Transferase</keyword>
<dbReference type="Pfam" id="PF08029">
    <property type="entry name" value="HisG_C"/>
    <property type="match status" value="1"/>
</dbReference>
<evidence type="ECO:0000256" key="12">
    <source>
        <dbReference type="ARBA" id="ARBA00022723"/>
    </source>
</evidence>
<evidence type="ECO:0000256" key="5">
    <source>
        <dbReference type="ARBA" id="ARBA00007955"/>
    </source>
</evidence>
<sequence length="135" mass="14816">DAIVELTETGSSLRANNLRVIDTITTSTTRFIANKKAWQNKFKREKIENISILLNAAIDARSKVGLKMNVKKDDLETILKILPAEKSPTVSSLADSDYAAVEVVINDKVERSLVPALKRAGASGIITYPLNKVIH</sequence>
<evidence type="ECO:0000256" key="11">
    <source>
        <dbReference type="ARBA" id="ARBA00022679"/>
    </source>
</evidence>
<feature type="domain" description="ATP phosphoribosyltransferase catalytic" evidence="18">
    <location>
        <begin position="1"/>
        <end position="51"/>
    </location>
</feature>
<dbReference type="Gene3D" id="3.30.70.120">
    <property type="match status" value="1"/>
</dbReference>
<keyword evidence="8" id="KW-0963">Cytoplasm</keyword>
<proteinExistence type="inferred from homology"/>
<keyword evidence="16" id="KW-0368">Histidine biosynthesis</keyword>
<dbReference type="NCBIfam" id="TIGR03455">
    <property type="entry name" value="HisG_C-term"/>
    <property type="match status" value="1"/>
</dbReference>
<evidence type="ECO:0000256" key="16">
    <source>
        <dbReference type="ARBA" id="ARBA00023102"/>
    </source>
</evidence>
<comment type="similarity">
    <text evidence="5">Belongs to the ATP phosphoribosyltransferase family. Long subfamily.</text>
</comment>
<accession>X1HWH2</accession>
<evidence type="ECO:0000259" key="19">
    <source>
        <dbReference type="Pfam" id="PF08029"/>
    </source>
</evidence>
<dbReference type="UniPathway" id="UPA00031">
    <property type="reaction ID" value="UER00006"/>
</dbReference>
<evidence type="ECO:0000256" key="9">
    <source>
        <dbReference type="ARBA" id="ARBA00022605"/>
    </source>
</evidence>
<keyword evidence="12" id="KW-0479">Metal-binding</keyword>
<keyword evidence="13" id="KW-0547">Nucleotide-binding</keyword>
<dbReference type="SUPFAM" id="SSF54913">
    <property type="entry name" value="GlnB-like"/>
    <property type="match status" value="1"/>
</dbReference>
<dbReference type="GO" id="GO:0003879">
    <property type="term" value="F:ATP phosphoribosyltransferase activity"/>
    <property type="evidence" value="ECO:0007669"/>
    <property type="project" value="UniProtKB-EC"/>
</dbReference>
<dbReference type="EMBL" id="BARU01017254">
    <property type="protein sequence ID" value="GAH58179.1"/>
    <property type="molecule type" value="Genomic_DNA"/>
</dbReference>
<comment type="function">
    <text evidence="17">Catalyzes the condensation of ATP and 5-phosphoribose 1-diphosphate to form N'-(5'-phosphoribosyl)-ATP (PR-ATP). Has a crucial role in the pathway because the rate of histidine biosynthesis seems to be controlled primarily by regulation of HisG enzymatic activity.</text>
</comment>
<evidence type="ECO:0000259" key="18">
    <source>
        <dbReference type="Pfam" id="PF01634"/>
    </source>
</evidence>
<evidence type="ECO:0000313" key="20">
    <source>
        <dbReference type="EMBL" id="GAH58179.1"/>
    </source>
</evidence>